<reference evidence="3 4" key="1">
    <citation type="submission" date="2020-07" db="EMBL/GenBank/DDBJ databases">
        <title>Genomic Encyclopedia of Type Strains, Phase IV (KMG-IV): sequencing the most valuable type-strain genomes for metagenomic binning, comparative biology and taxonomic classification.</title>
        <authorList>
            <person name="Goeker M."/>
        </authorList>
    </citation>
    <scope>NUCLEOTIDE SEQUENCE [LARGE SCALE GENOMIC DNA]</scope>
    <source>
        <strain evidence="3 4">DSM 45533</strain>
    </source>
</reference>
<comment type="caution">
    <text evidence="3">The sequence shown here is derived from an EMBL/GenBank/DDBJ whole genome shotgun (WGS) entry which is preliminary data.</text>
</comment>
<gene>
    <name evidence="3" type="ORF">HNR30_008591</name>
</gene>
<dbReference type="EMBL" id="JACDUR010000010">
    <property type="protein sequence ID" value="MBA2897195.1"/>
    <property type="molecule type" value="Genomic_DNA"/>
</dbReference>
<dbReference type="PANTHER" id="PTHR31157:SF1">
    <property type="entry name" value="SCP DOMAIN-CONTAINING PROTEIN"/>
    <property type="match status" value="1"/>
</dbReference>
<feature type="compositionally biased region" description="Polar residues" evidence="1">
    <location>
        <begin position="61"/>
        <end position="70"/>
    </location>
</feature>
<dbReference type="CDD" id="cd05379">
    <property type="entry name" value="CAP_bacterial"/>
    <property type="match status" value="1"/>
</dbReference>
<protein>
    <submittedName>
        <fullName evidence="3">Uncharacterized protein YkwD</fullName>
    </submittedName>
</protein>
<proteinExistence type="predicted"/>
<dbReference type="Proteomes" id="UP000530928">
    <property type="component" value="Unassembled WGS sequence"/>
</dbReference>
<dbReference type="InterPro" id="IPR035940">
    <property type="entry name" value="CAP_sf"/>
</dbReference>
<feature type="region of interest" description="Disordered" evidence="1">
    <location>
        <begin position="1"/>
        <end position="87"/>
    </location>
</feature>
<dbReference type="InterPro" id="IPR014044">
    <property type="entry name" value="CAP_dom"/>
</dbReference>
<organism evidence="3 4">
    <name type="scientific">Nonomuraea soli</name>
    <dbReference type="NCBI Taxonomy" id="1032476"/>
    <lineage>
        <taxon>Bacteria</taxon>
        <taxon>Bacillati</taxon>
        <taxon>Actinomycetota</taxon>
        <taxon>Actinomycetes</taxon>
        <taxon>Streptosporangiales</taxon>
        <taxon>Streptosporangiaceae</taxon>
        <taxon>Nonomuraea</taxon>
    </lineage>
</organism>
<accession>A0A7W0CTY4</accession>
<keyword evidence="4" id="KW-1185">Reference proteome</keyword>
<name>A0A7W0CTY4_9ACTN</name>
<dbReference type="AlphaFoldDB" id="A0A7W0CTY4"/>
<dbReference type="Gene3D" id="3.40.33.10">
    <property type="entry name" value="CAP"/>
    <property type="match status" value="1"/>
</dbReference>
<evidence type="ECO:0000259" key="2">
    <source>
        <dbReference type="Pfam" id="PF00188"/>
    </source>
</evidence>
<dbReference type="PANTHER" id="PTHR31157">
    <property type="entry name" value="SCP DOMAIN-CONTAINING PROTEIN"/>
    <property type="match status" value="1"/>
</dbReference>
<evidence type="ECO:0000313" key="3">
    <source>
        <dbReference type="EMBL" id="MBA2897195.1"/>
    </source>
</evidence>
<dbReference type="Pfam" id="PF00188">
    <property type="entry name" value="CAP"/>
    <property type="match status" value="1"/>
</dbReference>
<sequence length="216" mass="23244">MGVLIGRLTSGTPDPAAQIYLKNTQPSPTVAAASPPPEPQAFAEPIPRETPKSPRVRRSSTPKPTPSTGGQVPGDMNDPTKVFGSNDLDVSTSLATQVVQLTNSVRRSHGCRPLRTDRRLTRSAEVHSLEMARSGQFSFDSPDGSSPWDRMARAGYTQGAAENIGRGYVTAEEAVQGWMANRDHRKNILNCEIRAIGVGVVADAGGPWWTQDFGYS</sequence>
<dbReference type="SUPFAM" id="SSF55797">
    <property type="entry name" value="PR-1-like"/>
    <property type="match status" value="1"/>
</dbReference>
<evidence type="ECO:0000313" key="4">
    <source>
        <dbReference type="Proteomes" id="UP000530928"/>
    </source>
</evidence>
<evidence type="ECO:0000256" key="1">
    <source>
        <dbReference type="SAM" id="MobiDB-lite"/>
    </source>
</evidence>
<feature type="domain" description="SCP" evidence="2">
    <location>
        <begin position="100"/>
        <end position="213"/>
    </location>
</feature>
<dbReference type="RefSeq" id="WP_181615899.1">
    <property type="nucleotide sequence ID" value="NZ_BAABAM010000010.1"/>
</dbReference>